<reference evidence="1 2" key="1">
    <citation type="submission" date="2015-11" db="EMBL/GenBank/DDBJ databases">
        <title>Genomic analysis of 38 Legionella species identifies large and diverse effector repertoires.</title>
        <authorList>
            <person name="Burstein D."/>
            <person name="Amaro F."/>
            <person name="Zusman T."/>
            <person name="Lifshitz Z."/>
            <person name="Cohen O."/>
            <person name="Gilbert J.A."/>
            <person name="Pupko T."/>
            <person name="Shuman H.A."/>
            <person name="Segal G."/>
        </authorList>
    </citation>
    <scope>NUCLEOTIDE SEQUENCE [LARGE SCALE GENOMIC DNA]</scope>
    <source>
        <strain evidence="1 2">WA-270A-C2</strain>
    </source>
</reference>
<accession>A0A0W0XWB8</accession>
<dbReference type="OrthoDB" id="5652439at2"/>
<evidence type="ECO:0000313" key="2">
    <source>
        <dbReference type="Proteomes" id="UP000054608"/>
    </source>
</evidence>
<keyword evidence="2" id="KW-1185">Reference proteome</keyword>
<proteinExistence type="predicted"/>
<dbReference type="PATRIC" id="fig|458.5.peg.1044"/>
<gene>
    <name evidence="1" type="ORF">Lrub_1007</name>
</gene>
<dbReference type="InterPro" id="IPR017853">
    <property type="entry name" value="GH"/>
</dbReference>
<name>A0A0W0XWB8_9GAMM</name>
<evidence type="ECO:0000313" key="1">
    <source>
        <dbReference type="EMBL" id="KTD48656.1"/>
    </source>
</evidence>
<dbReference type="Gene3D" id="3.20.20.80">
    <property type="entry name" value="Glycosidases"/>
    <property type="match status" value="1"/>
</dbReference>
<dbReference type="SUPFAM" id="SSF51445">
    <property type="entry name" value="(Trans)glycosidases"/>
    <property type="match status" value="1"/>
</dbReference>
<organism evidence="1 2">
    <name type="scientific">Legionella rubrilucens</name>
    <dbReference type="NCBI Taxonomy" id="458"/>
    <lineage>
        <taxon>Bacteria</taxon>
        <taxon>Pseudomonadati</taxon>
        <taxon>Pseudomonadota</taxon>
        <taxon>Gammaproteobacteria</taxon>
        <taxon>Legionellales</taxon>
        <taxon>Legionellaceae</taxon>
        <taxon>Legionella</taxon>
    </lineage>
</organism>
<dbReference type="RefSeq" id="WP_058531103.1">
    <property type="nucleotide sequence ID" value="NZ_CAAAIN010000001.1"/>
</dbReference>
<dbReference type="Proteomes" id="UP000054608">
    <property type="component" value="Unassembled WGS sequence"/>
</dbReference>
<sequence>MRTGYYIFFGNGDYHPSTYKTKEWVSEWNLDDWKKFIDEIIELDSNTLLIYLNGHTLPYRSKSHPELVDTSHLNCNSEFLSELLLYAKGKGLKIIAVLTTTGHAGKFAELNESSKIEVLLNDLSIEDTLVPFPAHIRKGKMTKKEGAAQVGYGVLCHNKEISRAYAKDILAEVIHTFGDIIDGIALHPPESAYPCGCTQCKDKYFIRYKESLNPNNIENHREFFIKSYLEFQSELHSLISKELPQCQQATFTIPWLYENSFDIVGQLIPKDVIIIEWDYNLEPSRISSIKKRIEKYMSLGHTIWFMPTGGFSFNPLEPADDQINLLYQQIEAVEDMTIGGIIHFLGPRKSTFMTETSLQKFFESKQETICKFN</sequence>
<comment type="caution">
    <text evidence="1">The sequence shown here is derived from an EMBL/GenBank/DDBJ whole genome shotgun (WGS) entry which is preliminary data.</text>
</comment>
<dbReference type="EMBL" id="LNYT01000007">
    <property type="protein sequence ID" value="KTD48656.1"/>
    <property type="molecule type" value="Genomic_DNA"/>
</dbReference>
<dbReference type="AlphaFoldDB" id="A0A0W0XWB8"/>
<protein>
    <submittedName>
        <fullName evidence="1">Uncharacterized protein</fullName>
    </submittedName>
</protein>